<evidence type="ECO:0000313" key="6">
    <source>
        <dbReference type="Proteomes" id="UP000198901"/>
    </source>
</evidence>
<dbReference type="Gene3D" id="1.10.10.10">
    <property type="entry name" value="Winged helix-like DNA-binding domain superfamily/Winged helix DNA-binding domain"/>
    <property type="match status" value="1"/>
</dbReference>
<dbReference type="InterPro" id="IPR036388">
    <property type="entry name" value="WH-like_DNA-bd_sf"/>
</dbReference>
<evidence type="ECO:0000313" key="5">
    <source>
        <dbReference type="EMBL" id="SDM55826.1"/>
    </source>
</evidence>
<comment type="similarity">
    <text evidence="4">Belongs to the GbsR family.</text>
</comment>
<dbReference type="OrthoDB" id="9792628at2"/>
<accession>A0A1G9U779</accession>
<organism evidence="5 6">
    <name type="scientific">Siphonobacter aquaeclarae</name>
    <dbReference type="NCBI Taxonomy" id="563176"/>
    <lineage>
        <taxon>Bacteria</taxon>
        <taxon>Pseudomonadati</taxon>
        <taxon>Bacteroidota</taxon>
        <taxon>Cytophagia</taxon>
        <taxon>Cytophagales</taxon>
        <taxon>Cytophagaceae</taxon>
        <taxon>Siphonobacter</taxon>
    </lineage>
</organism>
<dbReference type="InterPro" id="IPR036390">
    <property type="entry name" value="WH_DNA-bd_sf"/>
</dbReference>
<dbReference type="Proteomes" id="UP000198901">
    <property type="component" value="Unassembled WGS sequence"/>
</dbReference>
<evidence type="ECO:0000256" key="2">
    <source>
        <dbReference type="ARBA" id="ARBA00023125"/>
    </source>
</evidence>
<proteinExistence type="inferred from homology"/>
<reference evidence="5 6" key="1">
    <citation type="submission" date="2016-10" db="EMBL/GenBank/DDBJ databases">
        <authorList>
            <person name="de Groot N.N."/>
        </authorList>
    </citation>
    <scope>NUCLEOTIDE SEQUENCE [LARGE SCALE GENOMIC DNA]</scope>
    <source>
        <strain evidence="5 6">DSM 21668</strain>
    </source>
</reference>
<dbReference type="InterPro" id="IPR026282">
    <property type="entry name" value="MJ1563"/>
</dbReference>
<keyword evidence="3 4" id="KW-0804">Transcription</keyword>
<keyword evidence="2 4" id="KW-0238">DNA-binding</keyword>
<dbReference type="PANTHER" id="PTHR38465">
    <property type="entry name" value="HTH-TYPE TRANSCRIPTIONAL REGULATOR MJ1563-RELATED"/>
    <property type="match status" value="1"/>
</dbReference>
<dbReference type="EMBL" id="FNGS01000007">
    <property type="protein sequence ID" value="SDM55826.1"/>
    <property type="molecule type" value="Genomic_DNA"/>
</dbReference>
<keyword evidence="6" id="KW-1185">Reference proteome</keyword>
<dbReference type="PIRSF" id="PIRSF006707">
    <property type="entry name" value="MJ1563"/>
    <property type="match status" value="1"/>
</dbReference>
<dbReference type="InterPro" id="IPR052362">
    <property type="entry name" value="HTH-GbsR_regulator"/>
</dbReference>
<dbReference type="GO" id="GO:0003677">
    <property type="term" value="F:DNA binding"/>
    <property type="evidence" value="ECO:0007669"/>
    <property type="project" value="UniProtKB-UniRule"/>
</dbReference>
<sequence>MTYDEGKEALVQAWGTLGSQWGISRTMSQIHILLLTSPEPLTTEDVMEQLQISRGNANMNLRDLIGWGIIRKVLRAGERKEYFEAERDVWKVAMQVARERKRRELEPLLAVLDQVSTVEGEGPEIARMTEAVRDLKKFANNADRLLDTMIKAEENWFWGNFLKVLR</sequence>
<dbReference type="PANTHER" id="PTHR38465:SF1">
    <property type="entry name" value="HTH-TYPE TRANSCRIPTIONAL REGULATOR MJ1563-RELATED"/>
    <property type="match status" value="1"/>
</dbReference>
<dbReference type="STRING" id="563176.SAMN04488090_3704"/>
<evidence type="ECO:0000256" key="3">
    <source>
        <dbReference type="ARBA" id="ARBA00023163"/>
    </source>
</evidence>
<evidence type="ECO:0000256" key="1">
    <source>
        <dbReference type="ARBA" id="ARBA00023015"/>
    </source>
</evidence>
<gene>
    <name evidence="5" type="ORF">SAMN04488090_3704</name>
</gene>
<protein>
    <recommendedName>
        <fullName evidence="4">HTH-type transcriptional regulator</fullName>
    </recommendedName>
</protein>
<dbReference type="SUPFAM" id="SSF46785">
    <property type="entry name" value="Winged helix' DNA-binding domain"/>
    <property type="match status" value="1"/>
</dbReference>
<dbReference type="RefSeq" id="WP_093205690.1">
    <property type="nucleotide sequence ID" value="NZ_FNGS01000007.1"/>
</dbReference>
<dbReference type="AlphaFoldDB" id="A0A1G9U779"/>
<keyword evidence="1 4" id="KW-0805">Transcription regulation</keyword>
<name>A0A1G9U779_9BACT</name>
<evidence type="ECO:0000256" key="4">
    <source>
        <dbReference type="PIRNR" id="PIRNR006707"/>
    </source>
</evidence>